<comment type="caution">
    <text evidence="1">The sequence shown here is derived from an EMBL/GenBank/DDBJ whole genome shotgun (WGS) entry which is preliminary data.</text>
</comment>
<evidence type="ECO:0000313" key="2">
    <source>
        <dbReference type="Proteomes" id="UP000005837"/>
    </source>
</evidence>
<accession>C0DW69</accession>
<organism evidence="1 2">
    <name type="scientific">Eikenella corrodens ATCC 23834</name>
    <dbReference type="NCBI Taxonomy" id="546274"/>
    <lineage>
        <taxon>Bacteria</taxon>
        <taxon>Pseudomonadati</taxon>
        <taxon>Pseudomonadota</taxon>
        <taxon>Betaproteobacteria</taxon>
        <taxon>Neisseriales</taxon>
        <taxon>Neisseriaceae</taxon>
        <taxon>Eikenella</taxon>
    </lineage>
</organism>
<dbReference type="AlphaFoldDB" id="C0DW69"/>
<protein>
    <submittedName>
        <fullName evidence="1">Uncharacterized protein</fullName>
    </submittedName>
</protein>
<dbReference type="HOGENOM" id="CLU_3288848_0_0_4"/>
<proteinExistence type="predicted"/>
<dbReference type="EMBL" id="ACEA01000033">
    <property type="protein sequence ID" value="EEG23648.1"/>
    <property type="molecule type" value="Genomic_DNA"/>
</dbReference>
<reference evidence="1 2" key="1">
    <citation type="submission" date="2009-01" db="EMBL/GenBank/DDBJ databases">
        <authorList>
            <person name="Fulton L."/>
            <person name="Clifton S."/>
            <person name="Chinwalla A.T."/>
            <person name="Mitreva M."/>
            <person name="Sodergren E."/>
            <person name="Weinstock G."/>
            <person name="Clifton S."/>
            <person name="Dooling D.J."/>
            <person name="Fulton B."/>
            <person name="Minx P."/>
            <person name="Pepin K.H."/>
            <person name="Johnson M."/>
            <person name="Bhonagiri V."/>
            <person name="Nash W.E."/>
            <person name="Mardis E.R."/>
            <person name="Wilson R.K."/>
        </authorList>
    </citation>
    <scope>NUCLEOTIDE SEQUENCE [LARGE SCALE GENOMIC DNA]</scope>
    <source>
        <strain evidence="1 2">ATCC 23834</strain>
    </source>
</reference>
<dbReference type="Proteomes" id="UP000005837">
    <property type="component" value="Unassembled WGS sequence"/>
</dbReference>
<name>C0DW69_EIKCO</name>
<gene>
    <name evidence="1" type="ORF">EIKCOROL_01618</name>
</gene>
<sequence>MIRRFIFFPINNWQICDLSHSLTREGLGFQVACRALAEAT</sequence>
<evidence type="ECO:0000313" key="1">
    <source>
        <dbReference type="EMBL" id="EEG23648.1"/>
    </source>
</evidence>